<keyword evidence="3" id="KW-0805">Transcription regulation</keyword>
<evidence type="ECO:0000313" key="7">
    <source>
        <dbReference type="EMBL" id="BCS17262.1"/>
    </source>
</evidence>
<keyword evidence="2" id="KW-0479">Metal-binding</keyword>
<dbReference type="PANTHER" id="PTHR47338">
    <property type="entry name" value="ZN(II)2CYS6 TRANSCRIPTION FACTOR (EUROFUNG)-RELATED"/>
    <property type="match status" value="1"/>
</dbReference>
<dbReference type="GO" id="GO:0000981">
    <property type="term" value="F:DNA-binding transcription factor activity, RNA polymerase II-specific"/>
    <property type="evidence" value="ECO:0007669"/>
    <property type="project" value="InterPro"/>
</dbReference>
<dbReference type="AlphaFoldDB" id="A0A7R8AGE5"/>
<comment type="subcellular location">
    <subcellularLocation>
        <location evidence="1">Nucleus</location>
    </subcellularLocation>
</comment>
<dbReference type="InterPro" id="IPR050815">
    <property type="entry name" value="TF_fung"/>
</dbReference>
<evidence type="ECO:0000256" key="5">
    <source>
        <dbReference type="ARBA" id="ARBA00023242"/>
    </source>
</evidence>
<sequence length="195" mass="22203">MRTTPSAVQPAPGAFQTETNLPPDSLLLFHRYIFITAQRAGHIPNFLVLGMIALMAKFSSNPYFDNIHLWQRAKCWFSAAMQSFNARTELIDLPALQGCILLSFVALAEGDSAQEALLTSQAICMVRMLCLPESLSLNPIQREVEIRIFWVMWMMENWHAARALIPKQLMASPTFKRPLEEETYKNMRRDDLAGE</sequence>
<feature type="domain" description="Xylanolytic transcriptional activator regulatory" evidence="6">
    <location>
        <begin position="28"/>
        <end position="161"/>
    </location>
</feature>
<gene>
    <name evidence="7" type="ORF">APUU_10090A</name>
</gene>
<accession>A0A7R8AGE5</accession>
<dbReference type="GO" id="GO:0005634">
    <property type="term" value="C:nucleus"/>
    <property type="evidence" value="ECO:0007669"/>
    <property type="project" value="UniProtKB-SubCell"/>
</dbReference>
<dbReference type="InterPro" id="IPR007219">
    <property type="entry name" value="XnlR_reg_dom"/>
</dbReference>
<dbReference type="GO" id="GO:0003677">
    <property type="term" value="F:DNA binding"/>
    <property type="evidence" value="ECO:0007669"/>
    <property type="project" value="InterPro"/>
</dbReference>
<dbReference type="GO" id="GO:0008270">
    <property type="term" value="F:zinc ion binding"/>
    <property type="evidence" value="ECO:0007669"/>
    <property type="project" value="InterPro"/>
</dbReference>
<dbReference type="EMBL" id="AP024443">
    <property type="protein sequence ID" value="BCS17262.1"/>
    <property type="molecule type" value="Genomic_DNA"/>
</dbReference>
<dbReference type="CDD" id="cd12148">
    <property type="entry name" value="fungal_TF_MHR"/>
    <property type="match status" value="1"/>
</dbReference>
<dbReference type="RefSeq" id="XP_041549456.1">
    <property type="nucleotide sequence ID" value="XM_041705929.1"/>
</dbReference>
<evidence type="ECO:0000259" key="6">
    <source>
        <dbReference type="Pfam" id="PF04082"/>
    </source>
</evidence>
<dbReference type="KEGG" id="apuu:APUU_10090A"/>
<dbReference type="GeneID" id="64967267"/>
<name>A0A7R8AGE5_9EURO</name>
<evidence type="ECO:0000256" key="1">
    <source>
        <dbReference type="ARBA" id="ARBA00004123"/>
    </source>
</evidence>
<protein>
    <recommendedName>
        <fullName evidence="6">Xylanolytic transcriptional activator regulatory domain-containing protein</fullName>
    </recommendedName>
</protein>
<proteinExistence type="predicted"/>
<dbReference type="OrthoDB" id="1924787at2759"/>
<dbReference type="GO" id="GO:0006351">
    <property type="term" value="P:DNA-templated transcription"/>
    <property type="evidence" value="ECO:0007669"/>
    <property type="project" value="InterPro"/>
</dbReference>
<evidence type="ECO:0000256" key="2">
    <source>
        <dbReference type="ARBA" id="ARBA00022723"/>
    </source>
</evidence>
<dbReference type="PANTHER" id="PTHR47338:SF16">
    <property type="entry name" value="TRANSCRIPTION FACTOR, PUTATIVE (AFU_ORTHOLOGUE AFUA_2G09360)-RELATED"/>
    <property type="match status" value="1"/>
</dbReference>
<dbReference type="Proteomes" id="UP000654913">
    <property type="component" value="Chromosome 1"/>
</dbReference>
<reference evidence="7" key="2">
    <citation type="submission" date="2021-02" db="EMBL/GenBank/DDBJ databases">
        <title>Aspergillus puulaauensis MK2 genome sequence.</title>
        <authorList>
            <person name="Futagami T."/>
            <person name="Mori K."/>
            <person name="Kadooka C."/>
            <person name="Tanaka T."/>
        </authorList>
    </citation>
    <scope>NUCLEOTIDE SEQUENCE</scope>
    <source>
        <strain evidence="7">MK2</strain>
    </source>
</reference>
<evidence type="ECO:0000256" key="3">
    <source>
        <dbReference type="ARBA" id="ARBA00023015"/>
    </source>
</evidence>
<organism evidence="7 8">
    <name type="scientific">Aspergillus puulaauensis</name>
    <dbReference type="NCBI Taxonomy" id="1220207"/>
    <lineage>
        <taxon>Eukaryota</taxon>
        <taxon>Fungi</taxon>
        <taxon>Dikarya</taxon>
        <taxon>Ascomycota</taxon>
        <taxon>Pezizomycotina</taxon>
        <taxon>Eurotiomycetes</taxon>
        <taxon>Eurotiomycetidae</taxon>
        <taxon>Eurotiales</taxon>
        <taxon>Aspergillaceae</taxon>
        <taxon>Aspergillus</taxon>
    </lineage>
</organism>
<keyword evidence="4" id="KW-0804">Transcription</keyword>
<evidence type="ECO:0000256" key="4">
    <source>
        <dbReference type="ARBA" id="ARBA00023163"/>
    </source>
</evidence>
<evidence type="ECO:0000313" key="8">
    <source>
        <dbReference type="Proteomes" id="UP000654913"/>
    </source>
</evidence>
<dbReference type="Pfam" id="PF04082">
    <property type="entry name" value="Fungal_trans"/>
    <property type="match status" value="1"/>
</dbReference>
<keyword evidence="5" id="KW-0539">Nucleus</keyword>
<reference evidence="7" key="1">
    <citation type="submission" date="2021-01" db="EMBL/GenBank/DDBJ databases">
        <authorList>
            <consortium name="Aspergillus puulaauensis MK2 genome sequencing consortium"/>
            <person name="Kazuki M."/>
            <person name="Futagami T."/>
        </authorList>
    </citation>
    <scope>NUCLEOTIDE SEQUENCE</scope>
    <source>
        <strain evidence="7">MK2</strain>
    </source>
</reference>
<keyword evidence="8" id="KW-1185">Reference proteome</keyword>